<dbReference type="EMBL" id="HBGO01019161">
    <property type="protein sequence ID" value="CAD9341132.1"/>
    <property type="molecule type" value="Transcribed_RNA"/>
</dbReference>
<name>A0A7S2EKV7_TRICV</name>
<sequence length="166" mass="17976">MMKPGVLLFAVFASAAAFQLPGPSSSPRAVGGAFHSSSPARNIRVLAKVTGDFDDREEAEYSGDIDWDAEWKKVVAEKEKGVERPGKDFYKSDAERATIKSVNKVAEGVVKARDSLPQFETPNVRSLQGDWKFWIGILVVISVGTSLLSAAGQSTSFANDPSSYYI</sequence>
<organism evidence="2">
    <name type="scientific">Trieres chinensis</name>
    <name type="common">Marine centric diatom</name>
    <name type="synonym">Odontella sinensis</name>
    <dbReference type="NCBI Taxonomy" id="1514140"/>
    <lineage>
        <taxon>Eukaryota</taxon>
        <taxon>Sar</taxon>
        <taxon>Stramenopiles</taxon>
        <taxon>Ochrophyta</taxon>
        <taxon>Bacillariophyta</taxon>
        <taxon>Mediophyceae</taxon>
        <taxon>Biddulphiophycidae</taxon>
        <taxon>Eupodiscales</taxon>
        <taxon>Parodontellaceae</taxon>
        <taxon>Trieres</taxon>
    </lineage>
</organism>
<evidence type="ECO:0000256" key="1">
    <source>
        <dbReference type="SAM" id="SignalP"/>
    </source>
</evidence>
<dbReference type="AlphaFoldDB" id="A0A7S2EKV7"/>
<keyword evidence="1" id="KW-0732">Signal</keyword>
<feature type="signal peptide" evidence="1">
    <location>
        <begin position="1"/>
        <end position="17"/>
    </location>
</feature>
<accession>A0A7S2EKV7</accession>
<proteinExistence type="predicted"/>
<protein>
    <submittedName>
        <fullName evidence="2">Uncharacterized protein</fullName>
    </submittedName>
</protein>
<feature type="chain" id="PRO_5030834580" evidence="1">
    <location>
        <begin position="18"/>
        <end position="166"/>
    </location>
</feature>
<gene>
    <name evidence="2" type="ORF">OSIN01602_LOCUS10990</name>
</gene>
<evidence type="ECO:0000313" key="2">
    <source>
        <dbReference type="EMBL" id="CAD9341132.1"/>
    </source>
</evidence>
<reference evidence="2" key="1">
    <citation type="submission" date="2021-01" db="EMBL/GenBank/DDBJ databases">
        <authorList>
            <person name="Corre E."/>
            <person name="Pelletier E."/>
            <person name="Niang G."/>
            <person name="Scheremetjew M."/>
            <person name="Finn R."/>
            <person name="Kale V."/>
            <person name="Holt S."/>
            <person name="Cochrane G."/>
            <person name="Meng A."/>
            <person name="Brown T."/>
            <person name="Cohen L."/>
        </authorList>
    </citation>
    <scope>NUCLEOTIDE SEQUENCE</scope>
    <source>
        <strain evidence="2">Grunow 1884</strain>
    </source>
</reference>